<dbReference type="AlphaFoldDB" id="J9DJT0"/>
<dbReference type="VEuPathDB" id="MicrosporidiaDB:EDEG_03855"/>
<keyword evidence="4" id="KW-1185">Reference proteome</keyword>
<evidence type="ECO:0000313" key="4">
    <source>
        <dbReference type="Proteomes" id="UP000003163"/>
    </source>
</evidence>
<evidence type="ECO:0000313" key="3">
    <source>
        <dbReference type="EMBL" id="EJW01597.1"/>
    </source>
</evidence>
<sequence length="273" mass="31231">MPPGSSNNLNDYLHTLFNTAFLILVTSLPAYKIAIMKDHTNVRAIHDETITSVKSNFFCEKFMYEKFDDRYLLQCDGDFLMIDDENNLTVAQKKKSATKFQLVPSLYGYEIKHRNLCLTVKSLDGAIKAVPCESNYKKSLLQHFDFKTLEGSSSEKNAWKAGEYPGEVENFKEALAKANMNNFFQDHLAFTDQVLESVKPIISSSYYQEKIKDLKEKEPDSDDQETLKFINDCNSIDNVDCDPDDPTIITFLGPDTNKDKKDDKKKKGKIKKK</sequence>
<reference evidence="4" key="2">
    <citation type="submission" date="2015-07" db="EMBL/GenBank/DDBJ databases">
        <title>Contrasting host-pathogen interactions and genome evolution in two generalist and specialist microsporidian pathogens of mosquitoes.</title>
        <authorList>
            <consortium name="The Broad Institute Genomics Platform"/>
            <consortium name="The Broad Institute Genome Sequencing Center for Infectious Disease"/>
            <person name="Cuomo C.A."/>
            <person name="Sanscrainte N.D."/>
            <person name="Goldberg J.M."/>
            <person name="Heiman D."/>
            <person name="Young S."/>
            <person name="Zeng Q."/>
            <person name="Becnel J.J."/>
            <person name="Birren B.W."/>
        </authorList>
    </citation>
    <scope>NUCLEOTIDE SEQUENCE [LARGE SCALE GENOMIC DNA]</scope>
    <source>
        <strain evidence="4">USNM 41457</strain>
    </source>
</reference>
<dbReference type="Proteomes" id="UP000003163">
    <property type="component" value="Unassembled WGS sequence"/>
</dbReference>
<evidence type="ECO:0000256" key="1">
    <source>
        <dbReference type="SAM" id="MobiDB-lite"/>
    </source>
</evidence>
<accession>J9DJT0</accession>
<keyword evidence="2" id="KW-0812">Transmembrane</keyword>
<dbReference type="InParanoid" id="J9DJT0"/>
<proteinExistence type="predicted"/>
<feature type="region of interest" description="Disordered" evidence="1">
    <location>
        <begin position="235"/>
        <end position="273"/>
    </location>
</feature>
<dbReference type="EMBL" id="AFBI03000135">
    <property type="protein sequence ID" value="EJW01597.1"/>
    <property type="molecule type" value="Genomic_DNA"/>
</dbReference>
<reference evidence="3 4" key="1">
    <citation type="submission" date="2011-08" db="EMBL/GenBank/DDBJ databases">
        <authorList>
            <person name="Liu Z.J."/>
            <person name="Shi F.L."/>
            <person name="Lu J.Q."/>
            <person name="Li M."/>
            <person name="Wang Z.L."/>
        </authorList>
    </citation>
    <scope>NUCLEOTIDE SEQUENCE [LARGE SCALE GENOMIC DNA]</scope>
    <source>
        <strain evidence="3 4">USNM 41457</strain>
    </source>
</reference>
<comment type="caution">
    <text evidence="3">The sequence shown here is derived from an EMBL/GenBank/DDBJ whole genome shotgun (WGS) entry which is preliminary data.</text>
</comment>
<dbReference type="HOGENOM" id="CLU_1019522_0_0_1"/>
<keyword evidence="2" id="KW-1133">Transmembrane helix</keyword>
<name>J9DJT0_EDHAE</name>
<protein>
    <submittedName>
        <fullName evidence="3">Uncharacterized protein</fullName>
    </submittedName>
</protein>
<keyword evidence="2" id="KW-0472">Membrane</keyword>
<feature type="compositionally biased region" description="Basic residues" evidence="1">
    <location>
        <begin position="263"/>
        <end position="273"/>
    </location>
</feature>
<organism evidence="3 4">
    <name type="scientific">Edhazardia aedis (strain USNM 41457)</name>
    <name type="common">Microsporidian parasite</name>
    <dbReference type="NCBI Taxonomy" id="1003232"/>
    <lineage>
        <taxon>Eukaryota</taxon>
        <taxon>Fungi</taxon>
        <taxon>Fungi incertae sedis</taxon>
        <taxon>Microsporidia</taxon>
        <taxon>Edhazardia</taxon>
    </lineage>
</organism>
<feature type="transmembrane region" description="Helical" evidence="2">
    <location>
        <begin position="12"/>
        <end position="31"/>
    </location>
</feature>
<evidence type="ECO:0000256" key="2">
    <source>
        <dbReference type="SAM" id="Phobius"/>
    </source>
</evidence>
<gene>
    <name evidence="3" type="ORF">EDEG_03855</name>
</gene>